<dbReference type="KEGG" id="phu:Phum_PHUM117310"/>
<dbReference type="GO" id="GO:0046982">
    <property type="term" value="F:protein heterodimerization activity"/>
    <property type="evidence" value="ECO:0007669"/>
    <property type="project" value="InterPro"/>
</dbReference>
<dbReference type="CDD" id="cd22929">
    <property type="entry name" value="HFD_POLE4-like"/>
    <property type="match status" value="1"/>
</dbReference>
<evidence type="ECO:0000256" key="3">
    <source>
        <dbReference type="SAM" id="MobiDB-lite"/>
    </source>
</evidence>
<dbReference type="Pfam" id="PF00808">
    <property type="entry name" value="CBFD_NFYB_HMF"/>
    <property type="match status" value="1"/>
</dbReference>
<sequence length="192" mass="21743">MESFDTLHETETDMNLEVNVLSDNDGGNGDEGNNDDNNEELVNEYKAEGDEVYDDNENDDYEDEYDNDNEDEDNEDDDENNFNEDEDEFDGDLDVSSAVNITHPDSEDLSEKLLRLPVNRIKKLMKIDPDVSLASKEAVFLITKATELLINSLAKEAYTYTVEENKKTVMRKHLDAAISNIDALAFLEGTLD</sequence>
<dbReference type="InterPro" id="IPR009072">
    <property type="entry name" value="Histone-fold"/>
</dbReference>
<organism>
    <name type="scientific">Pediculus humanus subsp. corporis</name>
    <name type="common">Body louse</name>
    <dbReference type="NCBI Taxonomy" id="121224"/>
    <lineage>
        <taxon>Eukaryota</taxon>
        <taxon>Metazoa</taxon>
        <taxon>Ecdysozoa</taxon>
        <taxon>Arthropoda</taxon>
        <taxon>Hexapoda</taxon>
        <taxon>Insecta</taxon>
        <taxon>Pterygota</taxon>
        <taxon>Neoptera</taxon>
        <taxon>Paraneoptera</taxon>
        <taxon>Psocodea</taxon>
        <taxon>Troctomorpha</taxon>
        <taxon>Phthiraptera</taxon>
        <taxon>Anoplura</taxon>
        <taxon>Pediculidae</taxon>
        <taxon>Pediculus</taxon>
    </lineage>
</organism>
<protein>
    <submittedName>
        <fullName evidence="5 6">DNA polymerase epsilon subunit, putative</fullName>
    </submittedName>
</protein>
<dbReference type="EnsemblMetazoa" id="PHUM117310-RA">
    <property type="protein sequence ID" value="PHUM117310-PA"/>
    <property type="gene ID" value="PHUM117310"/>
</dbReference>
<dbReference type="HOGENOM" id="CLU_045277_8_1_1"/>
<evidence type="ECO:0000259" key="4">
    <source>
        <dbReference type="Pfam" id="PF00808"/>
    </source>
</evidence>
<reference evidence="5" key="2">
    <citation type="submission" date="2007-04" db="EMBL/GenBank/DDBJ databases">
        <title>The genome of the human body louse.</title>
        <authorList>
            <consortium name="The Human Body Louse Genome Consortium"/>
            <person name="Kirkness E."/>
            <person name="Walenz B."/>
            <person name="Hass B."/>
            <person name="Bruggner R."/>
            <person name="Strausberg R."/>
        </authorList>
    </citation>
    <scope>NUCLEOTIDE SEQUENCE</scope>
    <source>
        <strain evidence="5">USDA</strain>
    </source>
</reference>
<dbReference type="OrthoDB" id="636685at2759"/>
<reference evidence="5" key="1">
    <citation type="submission" date="2007-04" db="EMBL/GenBank/DDBJ databases">
        <title>Annotation of Pediculus humanus corporis strain USDA.</title>
        <authorList>
            <person name="Kirkness E."/>
            <person name="Hannick L."/>
            <person name="Hass B."/>
            <person name="Bruggner R."/>
            <person name="Lawson D."/>
            <person name="Bidwell S."/>
            <person name="Joardar V."/>
            <person name="Caler E."/>
            <person name="Walenz B."/>
            <person name="Inman J."/>
            <person name="Schobel S."/>
            <person name="Galinsky K."/>
            <person name="Amedeo P."/>
            <person name="Strausberg R."/>
        </authorList>
    </citation>
    <scope>NUCLEOTIDE SEQUENCE</scope>
    <source>
        <strain evidence="5">USDA</strain>
    </source>
</reference>
<dbReference type="eggNOG" id="KOG1658">
    <property type="taxonomic scope" value="Eukaryota"/>
</dbReference>
<reference evidence="6" key="3">
    <citation type="submission" date="2020-05" db="UniProtKB">
        <authorList>
            <consortium name="EnsemblMetazoa"/>
        </authorList>
    </citation>
    <scope>IDENTIFICATION</scope>
    <source>
        <strain evidence="6">USDA</strain>
    </source>
</reference>
<dbReference type="GO" id="GO:0008622">
    <property type="term" value="C:epsilon DNA polymerase complex"/>
    <property type="evidence" value="ECO:0007669"/>
    <property type="project" value="TreeGrafter"/>
</dbReference>
<evidence type="ECO:0000256" key="1">
    <source>
        <dbReference type="ARBA" id="ARBA00004123"/>
    </source>
</evidence>
<feature type="region of interest" description="Disordered" evidence="3">
    <location>
        <begin position="1"/>
        <end position="95"/>
    </location>
</feature>
<feature type="compositionally biased region" description="Acidic residues" evidence="3">
    <location>
        <begin position="32"/>
        <end position="42"/>
    </location>
</feature>
<accession>E0VDI9</accession>
<dbReference type="CTD" id="8238307"/>
<dbReference type="VEuPathDB" id="VectorBase:PHUM117310"/>
<feature type="domain" description="Transcription factor CBF/NF-Y/archaeal histone" evidence="4">
    <location>
        <begin position="115"/>
        <end position="178"/>
    </location>
</feature>
<dbReference type="Proteomes" id="UP000009046">
    <property type="component" value="Unassembled WGS sequence"/>
</dbReference>
<dbReference type="EMBL" id="AAZO01001384">
    <property type="status" value="NOT_ANNOTATED_CDS"/>
    <property type="molecule type" value="Genomic_DNA"/>
</dbReference>
<comment type="subcellular location">
    <subcellularLocation>
        <location evidence="1">Nucleus</location>
    </subcellularLocation>
</comment>
<dbReference type="InterPro" id="IPR050568">
    <property type="entry name" value="Transcr_DNA_Rep_Reg"/>
</dbReference>
<dbReference type="PANTHER" id="PTHR10252:SF79">
    <property type="entry name" value="DNA POLYMERASE EPSILON SUBUNIT 4"/>
    <property type="match status" value="1"/>
</dbReference>
<dbReference type="SUPFAM" id="SSF47113">
    <property type="entry name" value="Histone-fold"/>
    <property type="match status" value="1"/>
</dbReference>
<feature type="compositionally biased region" description="Basic and acidic residues" evidence="3">
    <location>
        <begin position="1"/>
        <end position="11"/>
    </location>
</feature>
<evidence type="ECO:0000313" key="7">
    <source>
        <dbReference type="Proteomes" id="UP000009046"/>
    </source>
</evidence>
<dbReference type="InParanoid" id="E0VDI9"/>
<dbReference type="STRING" id="121224.E0VDI9"/>
<evidence type="ECO:0000313" key="6">
    <source>
        <dbReference type="EnsemblMetazoa" id="PHUM117310-PA"/>
    </source>
</evidence>
<dbReference type="OMA" id="HETETDM"/>
<dbReference type="GO" id="GO:0006261">
    <property type="term" value="P:DNA-templated DNA replication"/>
    <property type="evidence" value="ECO:0007669"/>
    <property type="project" value="TreeGrafter"/>
</dbReference>
<keyword evidence="7" id="KW-1185">Reference proteome</keyword>
<dbReference type="EMBL" id="DS235078">
    <property type="protein sequence ID" value="EEB11445.1"/>
    <property type="molecule type" value="Genomic_DNA"/>
</dbReference>
<evidence type="ECO:0000256" key="2">
    <source>
        <dbReference type="ARBA" id="ARBA00023242"/>
    </source>
</evidence>
<evidence type="ECO:0000313" key="5">
    <source>
        <dbReference type="EMBL" id="EEB11445.1"/>
    </source>
</evidence>
<name>E0VDI9_PEDHC</name>
<dbReference type="InterPro" id="IPR003958">
    <property type="entry name" value="CBFA_NFYB_domain"/>
</dbReference>
<dbReference type="Gene3D" id="1.10.20.10">
    <property type="entry name" value="Histone, subunit A"/>
    <property type="match status" value="1"/>
</dbReference>
<proteinExistence type="predicted"/>
<dbReference type="RefSeq" id="XP_002424183.1">
    <property type="nucleotide sequence ID" value="XM_002424138.1"/>
</dbReference>
<feature type="compositionally biased region" description="Acidic residues" evidence="3">
    <location>
        <begin position="50"/>
        <end position="93"/>
    </location>
</feature>
<gene>
    <name evidence="6" type="primary">8238307</name>
    <name evidence="5" type="ORF">Phum_PHUM117310</name>
</gene>
<dbReference type="AlphaFoldDB" id="E0VDI9"/>
<keyword evidence="2" id="KW-0539">Nucleus</keyword>
<dbReference type="PANTHER" id="PTHR10252">
    <property type="entry name" value="HISTONE-LIKE TRANSCRIPTION FACTOR CCAAT-RELATED"/>
    <property type="match status" value="1"/>
</dbReference>
<dbReference type="GeneID" id="8238307"/>